<organism evidence="1 2">
    <name type="scientific">Kwoniella mangroviensis CBS 10435</name>
    <dbReference type="NCBI Taxonomy" id="1331196"/>
    <lineage>
        <taxon>Eukaryota</taxon>
        <taxon>Fungi</taxon>
        <taxon>Dikarya</taxon>
        <taxon>Basidiomycota</taxon>
        <taxon>Agaricomycotina</taxon>
        <taxon>Tremellomycetes</taxon>
        <taxon>Tremellales</taxon>
        <taxon>Cryptococcaceae</taxon>
        <taxon>Kwoniella</taxon>
    </lineage>
</organism>
<gene>
    <name evidence="1" type="ORF">L486_08512</name>
</gene>
<dbReference type="Proteomes" id="UP000092583">
    <property type="component" value="Unassembled WGS sequence"/>
</dbReference>
<dbReference type="AlphaFoldDB" id="A0A1B9IEN9"/>
<sequence length="335" mass="38127">MKKSKISIGPTAFPGHQPGAPMSSLKDLFDKKHLPEEVLQQILIYLKDIAPSLFLRLSHDLYDKYVSSVYRSVRLSGENVESFLYGAMKTPGLGHIEETYEGCGVHKHEINIDWYSDKTHALSLVRKLEFTDVESMKKFSQIVGDKKEFSYGFSGRERTDFSLDLDFARGGTRTIHTYLGRNKQFTSFFGTLRVLAIEPSLDICTPLMNPRLSSGEKEVLCSKNVEYIPLDYSHIIEKEATNVVEMFKCSIGGIIDRAKRKNHSGPVKLQCFVPSRYTIGLRSLVDHKMKEAVGKVEPDRGHWSVNGDEYVRRWQEYVEIMDLEGSDVCESCGRH</sequence>
<evidence type="ECO:0000313" key="2">
    <source>
        <dbReference type="Proteomes" id="UP000092583"/>
    </source>
</evidence>
<name>A0A1B9IEN9_9TREE</name>
<dbReference type="EMBL" id="KV700098">
    <property type="protein sequence ID" value="OCF54005.1"/>
    <property type="molecule type" value="Genomic_DNA"/>
</dbReference>
<evidence type="ECO:0000313" key="1">
    <source>
        <dbReference type="EMBL" id="OCF54005.1"/>
    </source>
</evidence>
<protein>
    <recommendedName>
        <fullName evidence="3">F-box domain-containing protein</fullName>
    </recommendedName>
</protein>
<accession>A0A1B9IEN9</accession>
<reference evidence="2" key="2">
    <citation type="submission" date="2013-12" db="EMBL/GenBank/DDBJ databases">
        <title>Evolution of pathogenesis and genome organization in the Tremellales.</title>
        <authorList>
            <person name="Cuomo C."/>
            <person name="Litvintseva A."/>
            <person name="Heitman J."/>
            <person name="Chen Y."/>
            <person name="Sun S."/>
            <person name="Springer D."/>
            <person name="Dromer F."/>
            <person name="Young S."/>
            <person name="Zeng Q."/>
            <person name="Chapman S."/>
            <person name="Gujja S."/>
            <person name="Saif S."/>
            <person name="Birren B."/>
        </authorList>
    </citation>
    <scope>NUCLEOTIDE SEQUENCE [LARGE SCALE GENOMIC DNA]</scope>
    <source>
        <strain evidence="2">CBS 10435</strain>
    </source>
</reference>
<reference evidence="1 2" key="1">
    <citation type="submission" date="2013-07" db="EMBL/GenBank/DDBJ databases">
        <title>The Genome Sequence of Kwoniella mangroviensis CBS10435.</title>
        <authorList>
            <consortium name="The Broad Institute Genome Sequencing Platform"/>
            <person name="Cuomo C."/>
            <person name="Litvintseva A."/>
            <person name="Chen Y."/>
            <person name="Heitman J."/>
            <person name="Sun S."/>
            <person name="Springer D."/>
            <person name="Dromer F."/>
            <person name="Young S.K."/>
            <person name="Zeng Q."/>
            <person name="Gargeya S."/>
            <person name="Fitzgerald M."/>
            <person name="Abouelleil A."/>
            <person name="Alvarado L."/>
            <person name="Berlin A.M."/>
            <person name="Chapman S.B."/>
            <person name="Dewar J."/>
            <person name="Goldberg J."/>
            <person name="Griggs A."/>
            <person name="Gujja S."/>
            <person name="Hansen M."/>
            <person name="Howarth C."/>
            <person name="Imamovic A."/>
            <person name="Larimer J."/>
            <person name="McCowan C."/>
            <person name="Murphy C."/>
            <person name="Pearson M."/>
            <person name="Priest M."/>
            <person name="Roberts A."/>
            <person name="Saif S."/>
            <person name="Shea T."/>
            <person name="Sykes S."/>
            <person name="Wortman J."/>
            <person name="Nusbaum C."/>
            <person name="Birren B."/>
        </authorList>
    </citation>
    <scope>NUCLEOTIDE SEQUENCE [LARGE SCALE GENOMIC DNA]</scope>
    <source>
        <strain evidence="1 2">CBS 10435</strain>
    </source>
</reference>
<evidence type="ECO:0008006" key="3">
    <source>
        <dbReference type="Google" id="ProtNLM"/>
    </source>
</evidence>
<proteinExistence type="predicted"/>
<keyword evidence="2" id="KW-1185">Reference proteome</keyword>